<evidence type="ECO:0000313" key="1">
    <source>
        <dbReference type="EMBL" id="MBB5403829.1"/>
    </source>
</evidence>
<protein>
    <submittedName>
        <fullName evidence="1">Uncharacterized protein</fullName>
    </submittedName>
</protein>
<proteinExistence type="predicted"/>
<name>A0A7W8P3X5_9BURK</name>
<evidence type="ECO:0000313" key="2">
    <source>
        <dbReference type="Proteomes" id="UP000592820"/>
    </source>
</evidence>
<gene>
    <name evidence="1" type="ORF">HDG41_005919</name>
</gene>
<organism evidence="1 2">
    <name type="scientific">Paraburkholderia youngii</name>
    <dbReference type="NCBI Taxonomy" id="2782701"/>
    <lineage>
        <taxon>Bacteria</taxon>
        <taxon>Pseudomonadati</taxon>
        <taxon>Pseudomonadota</taxon>
        <taxon>Betaproteobacteria</taxon>
        <taxon>Burkholderiales</taxon>
        <taxon>Burkholderiaceae</taxon>
        <taxon>Paraburkholderia</taxon>
    </lineage>
</organism>
<dbReference type="EMBL" id="JACHDE010000015">
    <property type="protein sequence ID" value="MBB5403829.1"/>
    <property type="molecule type" value="Genomic_DNA"/>
</dbReference>
<sequence length="83" mass="8688">MSLLASSPVTPKSSSKELDGFIDIFGGLPIFSRKNSSSSAETSGGGIIYNSKVFASFFGCNANEKRFVIDGASAIDVCIDLLC</sequence>
<comment type="caution">
    <text evidence="1">The sequence shown here is derived from an EMBL/GenBank/DDBJ whole genome shotgun (WGS) entry which is preliminary data.</text>
</comment>
<reference evidence="1 2" key="1">
    <citation type="submission" date="2020-08" db="EMBL/GenBank/DDBJ databases">
        <title>Genomic Encyclopedia of Type Strains, Phase IV (KMG-V): Genome sequencing to study the core and pangenomes of soil and plant-associated prokaryotes.</title>
        <authorList>
            <person name="Whitman W."/>
        </authorList>
    </citation>
    <scope>NUCLEOTIDE SEQUENCE [LARGE SCALE GENOMIC DNA]</scope>
    <source>
        <strain evidence="1 2">JPY162</strain>
    </source>
</reference>
<accession>A0A7W8P3X5</accession>
<dbReference type="Proteomes" id="UP000592820">
    <property type="component" value="Unassembled WGS sequence"/>
</dbReference>
<dbReference type="AlphaFoldDB" id="A0A7W8P3X5"/>
<dbReference type="RefSeq" id="WP_260332384.1">
    <property type="nucleotide sequence ID" value="NZ_JACHDE010000015.1"/>
</dbReference>